<dbReference type="InterPro" id="IPR050362">
    <property type="entry name" value="Cation-dep_OMT"/>
</dbReference>
<dbReference type="Pfam" id="PF01596">
    <property type="entry name" value="Methyltransf_3"/>
    <property type="match status" value="1"/>
</dbReference>
<dbReference type="Proteomes" id="UP000515908">
    <property type="component" value="Chromosome 26"/>
</dbReference>
<dbReference type="SUPFAM" id="SSF53335">
    <property type="entry name" value="S-adenosyl-L-methionine-dependent methyltransferases"/>
    <property type="match status" value="1"/>
</dbReference>
<dbReference type="VEuPathDB" id="TriTrypDB:ADEAN_000994000"/>
<dbReference type="PROSITE" id="PS51682">
    <property type="entry name" value="SAM_OMT_I"/>
    <property type="match status" value="1"/>
</dbReference>
<dbReference type="EMBL" id="LR877170">
    <property type="protein sequence ID" value="CAD2222396.1"/>
    <property type="molecule type" value="Genomic_DNA"/>
</dbReference>
<dbReference type="InterPro" id="IPR029063">
    <property type="entry name" value="SAM-dependent_MTases_sf"/>
</dbReference>
<keyword evidence="3" id="KW-0949">S-adenosyl-L-methionine</keyword>
<keyword evidence="6" id="KW-1185">Reference proteome</keyword>
<accession>A0A7G2CRG6</accession>
<dbReference type="GO" id="GO:0008757">
    <property type="term" value="F:S-adenosylmethionine-dependent methyltransferase activity"/>
    <property type="evidence" value="ECO:0007669"/>
    <property type="project" value="TreeGrafter"/>
</dbReference>
<dbReference type="PANTHER" id="PTHR10509">
    <property type="entry name" value="O-METHYLTRANSFERASE-RELATED"/>
    <property type="match status" value="1"/>
</dbReference>
<keyword evidence="1 5" id="KW-0489">Methyltransferase</keyword>
<comment type="similarity">
    <text evidence="4">Belongs to the class I-like SAM-binding methyltransferase superfamily. Cation-dependent O-methyltransferase family.</text>
</comment>
<evidence type="ECO:0000256" key="4">
    <source>
        <dbReference type="ARBA" id="ARBA00023453"/>
    </source>
</evidence>
<reference evidence="5 6" key="1">
    <citation type="submission" date="2020-08" db="EMBL/GenBank/DDBJ databases">
        <authorList>
            <person name="Newling K."/>
            <person name="Davey J."/>
            <person name="Forrester S."/>
        </authorList>
    </citation>
    <scope>NUCLEOTIDE SEQUENCE [LARGE SCALE GENOMIC DNA]</scope>
    <source>
        <strain evidence="6">Crithidia deanei Carvalho (ATCC PRA-265)</strain>
    </source>
</reference>
<dbReference type="GO" id="GO:0008171">
    <property type="term" value="F:O-methyltransferase activity"/>
    <property type="evidence" value="ECO:0007669"/>
    <property type="project" value="InterPro"/>
</dbReference>
<dbReference type="Gene3D" id="3.40.50.150">
    <property type="entry name" value="Vaccinia Virus protein VP39"/>
    <property type="match status" value="1"/>
</dbReference>
<evidence type="ECO:0000313" key="5">
    <source>
        <dbReference type="EMBL" id="CAD2222396.1"/>
    </source>
</evidence>
<dbReference type="OrthoDB" id="10251242at2759"/>
<evidence type="ECO:0000256" key="3">
    <source>
        <dbReference type="ARBA" id="ARBA00022691"/>
    </source>
</evidence>
<keyword evidence="2 5" id="KW-0808">Transferase</keyword>
<dbReference type="GO" id="GO:0032259">
    <property type="term" value="P:methylation"/>
    <property type="evidence" value="ECO:0007669"/>
    <property type="project" value="UniProtKB-KW"/>
</dbReference>
<organism evidence="5 6">
    <name type="scientific">Angomonas deanei</name>
    <dbReference type="NCBI Taxonomy" id="59799"/>
    <lineage>
        <taxon>Eukaryota</taxon>
        <taxon>Discoba</taxon>
        <taxon>Euglenozoa</taxon>
        <taxon>Kinetoplastea</taxon>
        <taxon>Metakinetoplastina</taxon>
        <taxon>Trypanosomatida</taxon>
        <taxon>Trypanosomatidae</taxon>
        <taxon>Strigomonadinae</taxon>
        <taxon>Angomonas</taxon>
    </lineage>
</organism>
<evidence type="ECO:0000313" key="6">
    <source>
        <dbReference type="Proteomes" id="UP000515908"/>
    </source>
</evidence>
<evidence type="ECO:0000256" key="2">
    <source>
        <dbReference type="ARBA" id="ARBA00022679"/>
    </source>
</evidence>
<evidence type="ECO:0000256" key="1">
    <source>
        <dbReference type="ARBA" id="ARBA00022603"/>
    </source>
</evidence>
<dbReference type="CDD" id="cd02440">
    <property type="entry name" value="AdoMet_MTases"/>
    <property type="match status" value="1"/>
</dbReference>
<proteinExistence type="inferred from homology"/>
<dbReference type="AlphaFoldDB" id="A0A7G2CRG6"/>
<gene>
    <name evidence="5" type="ORF">ADEAN_000994000</name>
</gene>
<name>A0A7G2CRG6_9TRYP</name>
<sequence length="182" mass="20133">MISSADEYQFLGWFLQTMCARKVIEVGVFRGVTTLALARQLPADGVVRALDISAEYADIGKKAWEEAGVADKIDFRIGPAAESMRALLAEEGEAGTYDFVYIDANKDQYTEYYELALNLLRSGGVIAVDNTLFHGLVTKEKLITSNSNVKGVHELNERIRTDSRVSAVMTILADGVYFVRKL</sequence>
<protein>
    <submittedName>
        <fullName evidence="5">O-methyltransferase/Methyltransferase domain containing protein, putative</fullName>
    </submittedName>
</protein>
<dbReference type="PANTHER" id="PTHR10509:SF14">
    <property type="entry name" value="CAFFEOYL-COA O-METHYLTRANSFERASE 3-RELATED"/>
    <property type="match status" value="1"/>
</dbReference>
<dbReference type="InterPro" id="IPR002935">
    <property type="entry name" value="SAM_O-MeTrfase"/>
</dbReference>